<proteinExistence type="predicted"/>
<protein>
    <recommendedName>
        <fullName evidence="4">MFS domain-containing protein</fullName>
    </recommendedName>
</protein>
<dbReference type="Pfam" id="PF07690">
    <property type="entry name" value="MFS_1"/>
    <property type="match status" value="1"/>
</dbReference>
<dbReference type="AlphaFoldDB" id="A0A267DJ69"/>
<dbReference type="GO" id="GO:0005635">
    <property type="term" value="C:nuclear envelope"/>
    <property type="evidence" value="ECO:0007669"/>
    <property type="project" value="TreeGrafter"/>
</dbReference>
<dbReference type="Proteomes" id="UP000215902">
    <property type="component" value="Unassembled WGS sequence"/>
</dbReference>
<feature type="transmembrane region" description="Helical" evidence="1">
    <location>
        <begin position="143"/>
        <end position="162"/>
    </location>
</feature>
<evidence type="ECO:0000313" key="2">
    <source>
        <dbReference type="EMBL" id="PAA48602.1"/>
    </source>
</evidence>
<evidence type="ECO:0000256" key="1">
    <source>
        <dbReference type="SAM" id="Phobius"/>
    </source>
</evidence>
<dbReference type="STRING" id="282301.A0A267DJ69"/>
<dbReference type="PANTHER" id="PTHR24002:SF3">
    <property type="entry name" value="SOLUTE CARRIER FAMILY 22 MEMBER 18"/>
    <property type="match status" value="1"/>
</dbReference>
<dbReference type="InterPro" id="IPR011701">
    <property type="entry name" value="MFS"/>
</dbReference>
<feature type="transmembrane region" description="Helical" evidence="1">
    <location>
        <begin position="287"/>
        <end position="314"/>
    </location>
</feature>
<feature type="non-terminal residue" evidence="2">
    <location>
        <position position="1"/>
    </location>
</feature>
<dbReference type="OrthoDB" id="10262656at2759"/>
<accession>A0A267DJ69</accession>
<feature type="transmembrane region" description="Helical" evidence="1">
    <location>
        <begin position="168"/>
        <end position="189"/>
    </location>
</feature>
<keyword evidence="1" id="KW-0812">Transmembrane</keyword>
<dbReference type="Gene3D" id="1.20.1250.20">
    <property type="entry name" value="MFS general substrate transporter like domains"/>
    <property type="match status" value="1"/>
</dbReference>
<dbReference type="PANTHER" id="PTHR24002">
    <property type="entry name" value="SOLUTE CARRIER FAMILY 22 MEMBER 18"/>
    <property type="match status" value="1"/>
</dbReference>
<feature type="transmembrane region" description="Helical" evidence="1">
    <location>
        <begin position="389"/>
        <end position="411"/>
    </location>
</feature>
<dbReference type="GO" id="GO:0022857">
    <property type="term" value="F:transmembrane transporter activity"/>
    <property type="evidence" value="ECO:0007669"/>
    <property type="project" value="InterPro"/>
</dbReference>
<name>A0A267DJ69_9PLAT</name>
<feature type="transmembrane region" description="Helical" evidence="1">
    <location>
        <begin position="12"/>
        <end position="37"/>
    </location>
</feature>
<dbReference type="SUPFAM" id="SSF103473">
    <property type="entry name" value="MFS general substrate transporter"/>
    <property type="match status" value="1"/>
</dbReference>
<comment type="caution">
    <text evidence="2">The sequence shown here is derived from an EMBL/GenBank/DDBJ whole genome shotgun (WGS) entry which is preliminary data.</text>
</comment>
<dbReference type="EMBL" id="NIVC01004105">
    <property type="protein sequence ID" value="PAA48602.1"/>
    <property type="molecule type" value="Genomic_DNA"/>
</dbReference>
<gene>
    <name evidence="2" type="ORF">BOX15_Mlig033358g2</name>
</gene>
<dbReference type="InterPro" id="IPR036259">
    <property type="entry name" value="MFS_trans_sf"/>
</dbReference>
<sequence length="430" mass="43935">FVAELAQSDRRQFLLCLAGFADLFCVSMVITCLPIHLKQIDMAPFYMGLFQSEYGAVQIFSSSICGRLVRRFGARNAHSLCCVASAAGYLALGLGPPDFPSLASLRLITALFKHTQTLQRTQLASSPDVSESRRIRLLGSHSTLSSLGFIVGPMVGGVAFDFGGFRLVTGLACVGFLTVGIATAVSAAAPAAEVAPKSSGRSSRPTPTSSALSAALAVADLLALQLPMSLAAQLFRHNFALALNSRFSASSAGAGLATSLGAVSGLLSGLSIGPLQSATGLGPDRLVLLAAAGQAACLSLASSGLVTSLAQFAAAQAPLSFFNGLARDAYPTLLRCRLVSSSFACPEAALTDAMAASQSVNSLARLLAPLLGGCVEAALPGHEAPSQPAAALISVCLACPLAAAAPAVNWLQSRRGRLAAGCPDADRKSR</sequence>
<keyword evidence="1" id="KW-0472">Membrane</keyword>
<reference evidence="2 3" key="1">
    <citation type="submission" date="2017-06" db="EMBL/GenBank/DDBJ databases">
        <title>A platform for efficient transgenesis in Macrostomum lignano, a flatworm model organism for stem cell research.</title>
        <authorList>
            <person name="Berezikov E."/>
        </authorList>
    </citation>
    <scope>NUCLEOTIDE SEQUENCE [LARGE SCALE GENOMIC DNA]</scope>
    <source>
        <strain evidence="2">DV1</strain>
        <tissue evidence="2">Whole organism</tissue>
    </source>
</reference>
<keyword evidence="3" id="KW-1185">Reference proteome</keyword>
<evidence type="ECO:0000313" key="3">
    <source>
        <dbReference type="Proteomes" id="UP000215902"/>
    </source>
</evidence>
<feature type="transmembrane region" description="Helical" evidence="1">
    <location>
        <begin position="252"/>
        <end position="275"/>
    </location>
</feature>
<evidence type="ECO:0008006" key="4">
    <source>
        <dbReference type="Google" id="ProtNLM"/>
    </source>
</evidence>
<keyword evidence="1" id="KW-1133">Transmembrane helix</keyword>
<organism evidence="2 3">
    <name type="scientific">Macrostomum lignano</name>
    <dbReference type="NCBI Taxonomy" id="282301"/>
    <lineage>
        <taxon>Eukaryota</taxon>
        <taxon>Metazoa</taxon>
        <taxon>Spiralia</taxon>
        <taxon>Lophotrochozoa</taxon>
        <taxon>Platyhelminthes</taxon>
        <taxon>Rhabditophora</taxon>
        <taxon>Macrostomorpha</taxon>
        <taxon>Macrostomida</taxon>
        <taxon>Macrostomidae</taxon>
        <taxon>Macrostomum</taxon>
    </lineage>
</organism>